<accession>A0ACC2TRU8</accession>
<keyword evidence="2" id="KW-1185">Reference proteome</keyword>
<organism evidence="1 2">
    <name type="scientific">Entomophthora muscae</name>
    <dbReference type="NCBI Taxonomy" id="34485"/>
    <lineage>
        <taxon>Eukaryota</taxon>
        <taxon>Fungi</taxon>
        <taxon>Fungi incertae sedis</taxon>
        <taxon>Zoopagomycota</taxon>
        <taxon>Entomophthoromycotina</taxon>
        <taxon>Entomophthoromycetes</taxon>
        <taxon>Entomophthorales</taxon>
        <taxon>Entomophthoraceae</taxon>
        <taxon>Entomophthora</taxon>
    </lineage>
</organism>
<sequence>MWYGIACMALLKILLASTNALLVLADGYAAPHYSPEEAQGRNGAVAAEATACSQIGLELLKANGSAVDAAIGAALCQGIVYPFSSGIGGGGVMLIKHVDRDEAVFIDFRETAPSKSTQLMFLNASSVLGGMSVAVPGELRGLEEAHKRYGNLPWKDVVAPAVRLARDGHVVTNQLALRLKRRAVDVISSAGLSSEYMGPSGTLAREGQLLRHPKLAVTLQRVADSGANAFYTGEIAHNIVNTVQRDGGILTEEDLAGYRPTVQTALKGSVFNHTLYFTQPPTSGAVAFHTLKLMETFKATEFSPQYAHHLTEAFKLGYAGRSLLGDPAFIDATKEVEFLTNPANLESQLSLLSESQTFEPKHYFKNISPSLNKDTHGTSHISSVDSYGLTVSMTTTVNLEFGSKLLCPTTGVLLNNEMDDFSTPGKPNYFGLEPSQSNYIEPGKRPFSSMSPLIMQGKDDVIIIGAAGGSRITTSVVQTILNLLQLNHTLTDAVALGRLHHQLAPNEIRLESSAFEPSLIDSLRSQNHTIVTFDIPESVVNVIQARRLSTTSSTPWSFSAVTDPRKGGTAAAF</sequence>
<dbReference type="Proteomes" id="UP001165960">
    <property type="component" value="Unassembled WGS sequence"/>
</dbReference>
<proteinExistence type="predicted"/>
<evidence type="ECO:0000313" key="1">
    <source>
        <dbReference type="EMBL" id="KAJ9077220.1"/>
    </source>
</evidence>
<comment type="caution">
    <text evidence="1">The sequence shown here is derived from an EMBL/GenBank/DDBJ whole genome shotgun (WGS) entry which is preliminary data.</text>
</comment>
<protein>
    <submittedName>
        <fullName evidence="1">Uncharacterized protein</fullName>
    </submittedName>
</protein>
<gene>
    <name evidence="1" type="ORF">DSO57_1018762</name>
</gene>
<name>A0ACC2TRU8_9FUNG</name>
<dbReference type="EMBL" id="QTSX02002212">
    <property type="protein sequence ID" value="KAJ9077220.1"/>
    <property type="molecule type" value="Genomic_DNA"/>
</dbReference>
<evidence type="ECO:0000313" key="2">
    <source>
        <dbReference type="Proteomes" id="UP001165960"/>
    </source>
</evidence>
<reference evidence="1" key="1">
    <citation type="submission" date="2022-04" db="EMBL/GenBank/DDBJ databases">
        <title>Genome of the entomopathogenic fungus Entomophthora muscae.</title>
        <authorList>
            <person name="Elya C."/>
            <person name="Lovett B.R."/>
            <person name="Lee E."/>
            <person name="Macias A.M."/>
            <person name="Hajek A.E."/>
            <person name="De Bivort B.L."/>
            <person name="Kasson M.T."/>
            <person name="De Fine Licht H.H."/>
            <person name="Stajich J.E."/>
        </authorList>
    </citation>
    <scope>NUCLEOTIDE SEQUENCE</scope>
    <source>
        <strain evidence="1">Berkeley</strain>
    </source>
</reference>